<organism evidence="2 3">
    <name type="scientific">Datura stramonium</name>
    <name type="common">Jimsonweed</name>
    <name type="synonym">Common thornapple</name>
    <dbReference type="NCBI Taxonomy" id="4076"/>
    <lineage>
        <taxon>Eukaryota</taxon>
        <taxon>Viridiplantae</taxon>
        <taxon>Streptophyta</taxon>
        <taxon>Embryophyta</taxon>
        <taxon>Tracheophyta</taxon>
        <taxon>Spermatophyta</taxon>
        <taxon>Magnoliopsida</taxon>
        <taxon>eudicotyledons</taxon>
        <taxon>Gunneridae</taxon>
        <taxon>Pentapetalae</taxon>
        <taxon>asterids</taxon>
        <taxon>lamiids</taxon>
        <taxon>Solanales</taxon>
        <taxon>Solanaceae</taxon>
        <taxon>Solanoideae</taxon>
        <taxon>Datureae</taxon>
        <taxon>Datura</taxon>
    </lineage>
</organism>
<evidence type="ECO:0000313" key="3">
    <source>
        <dbReference type="Proteomes" id="UP000823775"/>
    </source>
</evidence>
<keyword evidence="3" id="KW-1185">Reference proteome</keyword>
<sequence length="70" mass="7999">MGGLLGSGQRLSMFPETTSQGMTHGAIGRTILSGHDKRFRKYSKFISMTMDTNHNPWFQKTDRTDESWCE</sequence>
<comment type="caution">
    <text evidence="2">The sequence shown here is derived from an EMBL/GenBank/DDBJ whole genome shotgun (WGS) entry which is preliminary data.</text>
</comment>
<accession>A0ABS8SCE6</accession>
<dbReference type="Proteomes" id="UP000823775">
    <property type="component" value="Unassembled WGS sequence"/>
</dbReference>
<evidence type="ECO:0000256" key="1">
    <source>
        <dbReference type="SAM" id="MobiDB-lite"/>
    </source>
</evidence>
<feature type="non-terminal residue" evidence="2">
    <location>
        <position position="70"/>
    </location>
</feature>
<gene>
    <name evidence="2" type="ORF">HAX54_032091</name>
</gene>
<name>A0ABS8SCE6_DATST</name>
<proteinExistence type="predicted"/>
<reference evidence="2 3" key="1">
    <citation type="journal article" date="2021" name="BMC Genomics">
        <title>Datura genome reveals duplications of psychoactive alkaloid biosynthetic genes and high mutation rate following tissue culture.</title>
        <authorList>
            <person name="Rajewski A."/>
            <person name="Carter-House D."/>
            <person name="Stajich J."/>
            <person name="Litt A."/>
        </authorList>
    </citation>
    <scope>NUCLEOTIDE SEQUENCE [LARGE SCALE GENOMIC DNA]</scope>
    <source>
        <strain evidence="2">AR-01</strain>
    </source>
</reference>
<evidence type="ECO:0000313" key="2">
    <source>
        <dbReference type="EMBL" id="MCD7456537.1"/>
    </source>
</evidence>
<dbReference type="EMBL" id="JACEIK010000408">
    <property type="protein sequence ID" value="MCD7456537.1"/>
    <property type="molecule type" value="Genomic_DNA"/>
</dbReference>
<feature type="region of interest" description="Disordered" evidence="1">
    <location>
        <begin position="1"/>
        <end position="25"/>
    </location>
</feature>
<protein>
    <submittedName>
        <fullName evidence="2">Uncharacterized protein</fullName>
    </submittedName>
</protein>